<organism evidence="8 9">
    <name type="scientific">Gluconobacter wancherniae NBRC 103581</name>
    <dbReference type="NCBI Taxonomy" id="656744"/>
    <lineage>
        <taxon>Bacteria</taxon>
        <taxon>Pseudomonadati</taxon>
        <taxon>Pseudomonadota</taxon>
        <taxon>Alphaproteobacteria</taxon>
        <taxon>Acetobacterales</taxon>
        <taxon>Acetobacteraceae</taxon>
        <taxon>Gluconobacter</taxon>
    </lineage>
</organism>
<dbReference type="Pfam" id="PF07681">
    <property type="entry name" value="DoxX"/>
    <property type="match status" value="1"/>
</dbReference>
<keyword evidence="6 7" id="KW-0472">Membrane</keyword>
<feature type="transmembrane region" description="Helical" evidence="7">
    <location>
        <begin position="75"/>
        <end position="94"/>
    </location>
</feature>
<evidence type="ECO:0000313" key="8">
    <source>
        <dbReference type="EMBL" id="GEK93901.1"/>
    </source>
</evidence>
<keyword evidence="5 7" id="KW-1133">Transmembrane helix</keyword>
<dbReference type="InterPro" id="IPR032808">
    <property type="entry name" value="DoxX"/>
</dbReference>
<feature type="transmembrane region" description="Helical" evidence="7">
    <location>
        <begin position="47"/>
        <end position="68"/>
    </location>
</feature>
<dbReference type="InterPro" id="IPR051907">
    <property type="entry name" value="DoxX-like_oxidoreductase"/>
</dbReference>
<dbReference type="PANTHER" id="PTHR33452:SF1">
    <property type="entry name" value="INNER MEMBRANE PROTEIN YPHA-RELATED"/>
    <property type="match status" value="1"/>
</dbReference>
<keyword evidence="3" id="KW-1003">Cell membrane</keyword>
<dbReference type="Proteomes" id="UP000321230">
    <property type="component" value="Unassembled WGS sequence"/>
</dbReference>
<feature type="transmembrane region" description="Helical" evidence="7">
    <location>
        <begin position="114"/>
        <end position="131"/>
    </location>
</feature>
<evidence type="ECO:0000256" key="3">
    <source>
        <dbReference type="ARBA" id="ARBA00022475"/>
    </source>
</evidence>
<dbReference type="EMBL" id="BJUZ01000002">
    <property type="protein sequence ID" value="GEK93901.1"/>
    <property type="molecule type" value="Genomic_DNA"/>
</dbReference>
<comment type="similarity">
    <text evidence="2">Belongs to the DoxX family.</text>
</comment>
<feature type="transmembrane region" description="Helical" evidence="7">
    <location>
        <begin position="9"/>
        <end position="27"/>
    </location>
</feature>
<evidence type="ECO:0008006" key="10">
    <source>
        <dbReference type="Google" id="ProtNLM"/>
    </source>
</evidence>
<comment type="subcellular location">
    <subcellularLocation>
        <location evidence="1">Cell membrane</location>
        <topology evidence="1">Multi-pass membrane protein</topology>
    </subcellularLocation>
</comment>
<evidence type="ECO:0000256" key="2">
    <source>
        <dbReference type="ARBA" id="ARBA00006679"/>
    </source>
</evidence>
<evidence type="ECO:0000256" key="1">
    <source>
        <dbReference type="ARBA" id="ARBA00004651"/>
    </source>
</evidence>
<evidence type="ECO:0000256" key="4">
    <source>
        <dbReference type="ARBA" id="ARBA00022692"/>
    </source>
</evidence>
<evidence type="ECO:0000256" key="5">
    <source>
        <dbReference type="ARBA" id="ARBA00022989"/>
    </source>
</evidence>
<sequence>MKNTLPRDAALLVARLLLALLFLIMGWGKLSDFSGAVAYMTQTHAPLPALSAAIAILVELGIGLALVAGVFVAPLAIILALYTIATGLIGHNFWTMSGMLRYDMMIHFYKNISIAGGLLALAVSGPGRYALNFGKSGRNAL</sequence>
<evidence type="ECO:0000256" key="6">
    <source>
        <dbReference type="ARBA" id="ARBA00023136"/>
    </source>
</evidence>
<dbReference type="AlphaFoldDB" id="A0A511B320"/>
<evidence type="ECO:0000313" key="9">
    <source>
        <dbReference type="Proteomes" id="UP000321230"/>
    </source>
</evidence>
<keyword evidence="4 7" id="KW-0812">Transmembrane</keyword>
<comment type="caution">
    <text evidence="8">The sequence shown here is derived from an EMBL/GenBank/DDBJ whole genome shotgun (WGS) entry which is preliminary data.</text>
</comment>
<protein>
    <recommendedName>
        <fullName evidence="10">DoxX family protein</fullName>
    </recommendedName>
</protein>
<dbReference type="PANTHER" id="PTHR33452">
    <property type="entry name" value="OXIDOREDUCTASE CATD-RELATED"/>
    <property type="match status" value="1"/>
</dbReference>
<dbReference type="GO" id="GO:0005886">
    <property type="term" value="C:plasma membrane"/>
    <property type="evidence" value="ECO:0007669"/>
    <property type="project" value="UniProtKB-SubCell"/>
</dbReference>
<accession>A0A511B320</accession>
<keyword evidence="9" id="KW-1185">Reference proteome</keyword>
<dbReference type="OrthoDB" id="9810206at2"/>
<gene>
    <name evidence="8" type="ORF">GWA01_16710</name>
</gene>
<name>A0A511B320_9PROT</name>
<reference evidence="8 9" key="1">
    <citation type="submission" date="2019-07" db="EMBL/GenBank/DDBJ databases">
        <title>Whole genome shotgun sequence of Gluconobacter wancherniae NBRC 103581.</title>
        <authorList>
            <person name="Hosoyama A."/>
            <person name="Uohara A."/>
            <person name="Ohji S."/>
            <person name="Ichikawa N."/>
        </authorList>
    </citation>
    <scope>NUCLEOTIDE SEQUENCE [LARGE SCALE GENOMIC DNA]</scope>
    <source>
        <strain evidence="8 9">NBRC 103581</strain>
    </source>
</reference>
<proteinExistence type="inferred from homology"/>
<dbReference type="RefSeq" id="WP_146796263.1">
    <property type="nucleotide sequence ID" value="NZ_BARC01000008.1"/>
</dbReference>
<evidence type="ECO:0000256" key="7">
    <source>
        <dbReference type="SAM" id="Phobius"/>
    </source>
</evidence>